<dbReference type="Proteomes" id="UP000238081">
    <property type="component" value="Unassembled WGS sequence"/>
</dbReference>
<dbReference type="InterPro" id="IPR028082">
    <property type="entry name" value="Peripla_BP_I"/>
</dbReference>
<dbReference type="PANTHER" id="PTHR43208:SF1">
    <property type="entry name" value="ABC TRANSPORTER SUBSTRATE-BINDING PROTEIN"/>
    <property type="match status" value="1"/>
</dbReference>
<feature type="domain" description="ABC transporter substrate-binding protein PnrA-like" evidence="3">
    <location>
        <begin position="51"/>
        <end position="349"/>
    </location>
</feature>
<name>A0A2S7FBY7_CLOBU</name>
<dbReference type="RefSeq" id="WP_024040453.1">
    <property type="nucleotide sequence ID" value="NZ_CANCWB010000002.1"/>
</dbReference>
<dbReference type="GO" id="GO:0005886">
    <property type="term" value="C:plasma membrane"/>
    <property type="evidence" value="ECO:0007669"/>
    <property type="project" value="InterPro"/>
</dbReference>
<accession>A0A2S7FBY7</accession>
<dbReference type="EMBL" id="WOFV02000031">
    <property type="protein sequence ID" value="NAS18333.1"/>
    <property type="molecule type" value="Genomic_DNA"/>
</dbReference>
<dbReference type="Gene3D" id="3.40.50.2300">
    <property type="match status" value="2"/>
</dbReference>
<dbReference type="AlphaFoldDB" id="A0A2S7FBY7"/>
<organism evidence="5 6">
    <name type="scientific">Clostridium butyricum</name>
    <dbReference type="NCBI Taxonomy" id="1492"/>
    <lineage>
        <taxon>Bacteria</taxon>
        <taxon>Bacillati</taxon>
        <taxon>Bacillota</taxon>
        <taxon>Clostridia</taxon>
        <taxon>Eubacteriales</taxon>
        <taxon>Clostridiaceae</taxon>
        <taxon>Clostridium</taxon>
    </lineage>
</organism>
<evidence type="ECO:0000313" key="4">
    <source>
        <dbReference type="EMBL" id="NAS18333.1"/>
    </source>
</evidence>
<reference evidence="4 7" key="2">
    <citation type="submission" date="2020-01" db="EMBL/GenBank/DDBJ databases">
        <title>Genome sequence of a 1,3-propanediol producer, Clostridium butyricum S3.</title>
        <authorList>
            <person name="Zhou J."/>
        </authorList>
    </citation>
    <scope>NUCLEOTIDE SEQUENCE [LARGE SCALE GENOMIC DNA]</scope>
    <source>
        <strain evidence="4 7">S3</strain>
    </source>
</reference>
<evidence type="ECO:0000259" key="3">
    <source>
        <dbReference type="Pfam" id="PF02608"/>
    </source>
</evidence>
<keyword evidence="1 2" id="KW-0732">Signal</keyword>
<dbReference type="SUPFAM" id="SSF53822">
    <property type="entry name" value="Periplasmic binding protein-like I"/>
    <property type="match status" value="1"/>
</dbReference>
<evidence type="ECO:0000256" key="1">
    <source>
        <dbReference type="ARBA" id="ARBA00022729"/>
    </source>
</evidence>
<evidence type="ECO:0000313" key="5">
    <source>
        <dbReference type="EMBL" id="PPV15518.1"/>
    </source>
</evidence>
<feature type="chain" id="PRO_5041604767" evidence="2">
    <location>
        <begin position="20"/>
        <end position="414"/>
    </location>
</feature>
<dbReference type="PROSITE" id="PS51257">
    <property type="entry name" value="PROKAR_LIPOPROTEIN"/>
    <property type="match status" value="1"/>
</dbReference>
<gene>
    <name evidence="5" type="ORF">AWN73_11375</name>
    <name evidence="4" type="ORF">GND98_010755</name>
</gene>
<feature type="signal peptide" evidence="2">
    <location>
        <begin position="1"/>
        <end position="19"/>
    </location>
</feature>
<sequence length="414" mass="44506">MKKAISLILALSMSAIMLVGCGSSGGGRTDEKSSSSVEDKSATKVDASNIKVGVIYVGDENEGYTEAHMTGIKEMKKELGLKDSQIIEKTGIPEDDKCYDAAADLAEQGCNIIFANSFGHEDYMIQAAEEYPDVQFCHATGFKAATSKLSNMHNYFTAVYESRYVSGVVAGLKLNEMIESGKITKENCKIGYVGAYPYAEVISGYTAFFQGVKSVCDAATMEVKYTNSWASIDLEKSTAEALIADGCVLISQHADTTGAATACEAAGVPIVGYNVSMIATAPKTALTSASINWGPYYTYAVKSVIDGKAIDTDWCQGYKEGADCITELNKDVVAKGTEEKVKEVESGIKDGSIHVFDTSKFTVNGSSLEDLIKSNDEYKKYADLVSNGYYHESEKTSAPSFDIKIDGIKELTNN</sequence>
<dbReference type="Proteomes" id="UP000474042">
    <property type="component" value="Unassembled WGS sequence"/>
</dbReference>
<dbReference type="PANTHER" id="PTHR43208">
    <property type="entry name" value="ABC TRANSPORTER SUBSTRATE-BINDING PROTEIN"/>
    <property type="match status" value="1"/>
</dbReference>
<reference evidence="5 6" key="1">
    <citation type="submission" date="2016-01" db="EMBL/GenBank/DDBJ databases">
        <title>Characterization of the Clostridium difficile lineages that are prevalent in Hong Kong and China.</title>
        <authorList>
            <person name="Kwok J.S.-L."/>
            <person name="Lam W.-Y."/>
            <person name="Ip M."/>
            <person name="Chan T.-F."/>
            <person name="Hawkey P.M."/>
            <person name="Tsui S.K.-W."/>
        </authorList>
    </citation>
    <scope>NUCLEOTIDE SEQUENCE [LARGE SCALE GENOMIC DNA]</scope>
    <source>
        <strain evidence="5 6">300064</strain>
    </source>
</reference>
<dbReference type="InterPro" id="IPR052910">
    <property type="entry name" value="ABC-Purine-Binding"/>
</dbReference>
<dbReference type="Pfam" id="PF02608">
    <property type="entry name" value="Bmp"/>
    <property type="match status" value="1"/>
</dbReference>
<dbReference type="CDD" id="cd19963">
    <property type="entry name" value="PBP1_BMP-like"/>
    <property type="match status" value="1"/>
</dbReference>
<evidence type="ECO:0000256" key="2">
    <source>
        <dbReference type="SAM" id="SignalP"/>
    </source>
</evidence>
<dbReference type="EMBL" id="LRDH01000098">
    <property type="protein sequence ID" value="PPV15518.1"/>
    <property type="molecule type" value="Genomic_DNA"/>
</dbReference>
<comment type="caution">
    <text evidence="5">The sequence shown here is derived from an EMBL/GenBank/DDBJ whole genome shotgun (WGS) entry which is preliminary data.</text>
</comment>
<evidence type="ECO:0000313" key="6">
    <source>
        <dbReference type="Proteomes" id="UP000238081"/>
    </source>
</evidence>
<evidence type="ECO:0000313" key="7">
    <source>
        <dbReference type="Proteomes" id="UP000474042"/>
    </source>
</evidence>
<proteinExistence type="predicted"/>
<dbReference type="InterPro" id="IPR003760">
    <property type="entry name" value="PnrA-like"/>
</dbReference>
<protein>
    <submittedName>
        <fullName evidence="4">BMP family ABC transporter substrate-binding protein</fullName>
    </submittedName>
    <submittedName>
        <fullName evidence="5">Bmp family protein</fullName>
    </submittedName>
</protein>